<organism evidence="2 3">
    <name type="scientific">Streptomyces pseudovenezuelae</name>
    <dbReference type="NCBI Taxonomy" id="67350"/>
    <lineage>
        <taxon>Bacteria</taxon>
        <taxon>Bacillati</taxon>
        <taxon>Actinomycetota</taxon>
        <taxon>Actinomycetes</taxon>
        <taxon>Kitasatosporales</taxon>
        <taxon>Streptomycetaceae</taxon>
        <taxon>Streptomyces</taxon>
        <taxon>Streptomyces aurantiacus group</taxon>
    </lineage>
</organism>
<evidence type="ECO:0000256" key="1">
    <source>
        <dbReference type="SAM" id="SignalP"/>
    </source>
</evidence>
<reference evidence="2 3" key="1">
    <citation type="submission" date="2023-04" db="EMBL/GenBank/DDBJ databases">
        <title>Forest soil microbial communities from Buena Vista Peninsula, Colon Province, Panama.</title>
        <authorList>
            <person name="Bouskill N."/>
        </authorList>
    </citation>
    <scope>NUCLEOTIDE SEQUENCE [LARGE SCALE GENOMIC DNA]</scope>
    <source>
        <strain evidence="2 3">GGS1</strain>
    </source>
</reference>
<accession>A0ABT6LFV9</accession>
<dbReference type="EMBL" id="JARXVH010000003">
    <property type="protein sequence ID" value="MDH6215191.1"/>
    <property type="molecule type" value="Genomic_DNA"/>
</dbReference>
<dbReference type="Proteomes" id="UP001160499">
    <property type="component" value="Unassembled WGS sequence"/>
</dbReference>
<keyword evidence="3" id="KW-1185">Reference proteome</keyword>
<evidence type="ECO:0000313" key="2">
    <source>
        <dbReference type="EMBL" id="MDH6215191.1"/>
    </source>
</evidence>
<comment type="caution">
    <text evidence="2">The sequence shown here is derived from an EMBL/GenBank/DDBJ whole genome shotgun (WGS) entry which is preliminary data.</text>
</comment>
<protein>
    <recommendedName>
        <fullName evidence="4">Secreted protein</fullName>
    </recommendedName>
</protein>
<feature type="signal peptide" evidence="1">
    <location>
        <begin position="1"/>
        <end position="31"/>
    </location>
</feature>
<name>A0ABT6LFV9_9ACTN</name>
<feature type="chain" id="PRO_5045840910" description="Secreted protein" evidence="1">
    <location>
        <begin position="32"/>
        <end position="99"/>
    </location>
</feature>
<evidence type="ECO:0000313" key="3">
    <source>
        <dbReference type="Proteomes" id="UP001160499"/>
    </source>
</evidence>
<dbReference type="RefSeq" id="WP_280876164.1">
    <property type="nucleotide sequence ID" value="NZ_JARXVH010000003.1"/>
</dbReference>
<keyword evidence="1" id="KW-0732">Signal</keyword>
<gene>
    <name evidence="2" type="ORF">M2283_002474</name>
</gene>
<proteinExistence type="predicted"/>
<sequence>MSTARSLSRSRAWLRVLVLTLALLVPGETCAAEPVPATASVEYDAVEAALPPLVRTANRRAVPLRPVPLPAPAPAAPRIPAGAVLPRTPDTLRTVILRC</sequence>
<evidence type="ECO:0008006" key="4">
    <source>
        <dbReference type="Google" id="ProtNLM"/>
    </source>
</evidence>